<evidence type="ECO:0000313" key="4">
    <source>
        <dbReference type="Proteomes" id="UP000054485"/>
    </source>
</evidence>
<dbReference type="InParanoid" id="A0A0C9ZBM8"/>
<feature type="region of interest" description="Disordered" evidence="2">
    <location>
        <begin position="308"/>
        <end position="332"/>
    </location>
</feature>
<evidence type="ECO:0000313" key="3">
    <source>
        <dbReference type="EMBL" id="KIK34920.1"/>
    </source>
</evidence>
<protein>
    <submittedName>
        <fullName evidence="3">Unplaced genomic scaffold CY34scaffold_555, whole genome shotgun sequence</fullName>
    </submittedName>
</protein>
<gene>
    <name evidence="3" type="ORF">CY34DRAFT_17381</name>
</gene>
<dbReference type="AlphaFoldDB" id="A0A0C9ZBM8"/>
<dbReference type="EMBL" id="KN835686">
    <property type="protein sequence ID" value="KIK34920.1"/>
    <property type="molecule type" value="Genomic_DNA"/>
</dbReference>
<proteinExistence type="predicted"/>
<dbReference type="STRING" id="930992.A0A0C9ZBM8"/>
<evidence type="ECO:0000256" key="2">
    <source>
        <dbReference type="SAM" id="MobiDB-lite"/>
    </source>
</evidence>
<evidence type="ECO:0000256" key="1">
    <source>
        <dbReference type="SAM" id="Coils"/>
    </source>
</evidence>
<feature type="coiled-coil region" evidence="1">
    <location>
        <begin position="191"/>
        <end position="218"/>
    </location>
</feature>
<dbReference type="Proteomes" id="UP000054485">
    <property type="component" value="Unassembled WGS sequence"/>
</dbReference>
<organism evidence="3 4">
    <name type="scientific">Suillus luteus UH-Slu-Lm8-n1</name>
    <dbReference type="NCBI Taxonomy" id="930992"/>
    <lineage>
        <taxon>Eukaryota</taxon>
        <taxon>Fungi</taxon>
        <taxon>Dikarya</taxon>
        <taxon>Basidiomycota</taxon>
        <taxon>Agaricomycotina</taxon>
        <taxon>Agaricomycetes</taxon>
        <taxon>Agaricomycetidae</taxon>
        <taxon>Boletales</taxon>
        <taxon>Suillineae</taxon>
        <taxon>Suillaceae</taxon>
        <taxon>Suillus</taxon>
    </lineage>
</organism>
<sequence length="820" mass="90367">MAPRSKYSAEQLAFMQTYQEQFLRCKADRNYELFWAPFYEEWSKRFPEQLEVFKDIPLDQPLTPEQTMIEAEAWSLRKRTIQDLHAIKRLLEKFRNDYGGSKAGRVANSANTGAINKMLGRILKKGSGEKTTRVLKPWEMYSKTHYTAKVKDGVMAERSSQPVGKSSIHLITQRTKKAFEEESEDVRAAVFAAVEAMKERKRAEIEEVKEQSDTVSKDIYVSKIALILSQFFEELHEMTDWVFTVLMGGPDPAMGGALDVSSFHVGTTKIGNRFSQTYPNFTKGVMVPYTQFVERVFPEAMVLTRAQGSLPSTPSSSGLPRPSTPSSSTAAMTPSCTNIFSAPTPLPALNTTSSGTNVFSGPTPLPALNTASQIPLFNPEFMFKPDDNHLAAVPEAPNQYDVNFFSDFAPNPVDTDEDMELMRPLLSMPPQSSNTMSASPSLLQLLQGATMEPHLEQDLALHHGFSSPPHIGYQFENLGGMTTDHEDVSMGATLLPASASVQTAPFPALPLVPSLSGSVPEQIVIVPLPTHSPASITVVPPLTVVPPSLLSPPFLNRLHHFPGHPILCIRSNNHDAVTEGDGRLPPIENGLELEGGRGKRQRFQSKRAAAANDIGQIQASRKGKSAHMWIGPDGGNLTPTNLEHALQPSERPLAISLLTPIILAAPSLALSWTSVSLLIECLEHAWKFRPATPVNEEHSQPPWNTKTLTLSSWAPISPTEWSKLTDTPQGAAFLASICHLSSLTYVVCRDDESFSLAEEYYLPEWMHTAPLASFKSLQTVILPYPLVLPWFGSEPWFELDFWSGSPVVRSTVQVSARTGP</sequence>
<reference evidence="3 4" key="1">
    <citation type="submission" date="2014-04" db="EMBL/GenBank/DDBJ databases">
        <authorList>
            <consortium name="DOE Joint Genome Institute"/>
            <person name="Kuo A."/>
            <person name="Ruytinx J."/>
            <person name="Rineau F."/>
            <person name="Colpaert J."/>
            <person name="Kohler A."/>
            <person name="Nagy L.G."/>
            <person name="Floudas D."/>
            <person name="Copeland A."/>
            <person name="Barry K.W."/>
            <person name="Cichocki N."/>
            <person name="Veneault-Fourrey C."/>
            <person name="LaButti K."/>
            <person name="Lindquist E.A."/>
            <person name="Lipzen A."/>
            <person name="Lundell T."/>
            <person name="Morin E."/>
            <person name="Murat C."/>
            <person name="Sun H."/>
            <person name="Tunlid A."/>
            <person name="Henrissat B."/>
            <person name="Grigoriev I.V."/>
            <person name="Hibbett D.S."/>
            <person name="Martin F."/>
            <person name="Nordberg H.P."/>
            <person name="Cantor M.N."/>
            <person name="Hua S.X."/>
        </authorList>
    </citation>
    <scope>NUCLEOTIDE SEQUENCE [LARGE SCALE GENOMIC DNA]</scope>
    <source>
        <strain evidence="3 4">UH-Slu-Lm8-n1</strain>
    </source>
</reference>
<dbReference type="OrthoDB" id="2689921at2759"/>
<dbReference type="HOGENOM" id="CLU_344894_0_0_1"/>
<reference evidence="4" key="2">
    <citation type="submission" date="2015-01" db="EMBL/GenBank/DDBJ databases">
        <title>Evolutionary Origins and Diversification of the Mycorrhizal Mutualists.</title>
        <authorList>
            <consortium name="DOE Joint Genome Institute"/>
            <consortium name="Mycorrhizal Genomics Consortium"/>
            <person name="Kohler A."/>
            <person name="Kuo A."/>
            <person name="Nagy L.G."/>
            <person name="Floudas D."/>
            <person name="Copeland A."/>
            <person name="Barry K.W."/>
            <person name="Cichocki N."/>
            <person name="Veneault-Fourrey C."/>
            <person name="LaButti K."/>
            <person name="Lindquist E.A."/>
            <person name="Lipzen A."/>
            <person name="Lundell T."/>
            <person name="Morin E."/>
            <person name="Murat C."/>
            <person name="Riley R."/>
            <person name="Ohm R."/>
            <person name="Sun H."/>
            <person name="Tunlid A."/>
            <person name="Henrissat B."/>
            <person name="Grigoriev I.V."/>
            <person name="Hibbett D.S."/>
            <person name="Martin F."/>
        </authorList>
    </citation>
    <scope>NUCLEOTIDE SEQUENCE [LARGE SCALE GENOMIC DNA]</scope>
    <source>
        <strain evidence="4">UH-Slu-Lm8-n1</strain>
    </source>
</reference>
<accession>A0A0C9ZBM8</accession>
<keyword evidence="1" id="KW-0175">Coiled coil</keyword>
<name>A0A0C9ZBM8_9AGAM</name>
<keyword evidence="4" id="KW-1185">Reference proteome</keyword>